<sequence length="197" mass="21310">MKERLQQLLQDKKLSANKLAEMLGIQPSGISHILAGRNKPSIDFVTKLLLAFPDLNPDWFILGTGSMCRTQSTAQPSSAAEAAESATSTSHQPPHPVIPAVNTTHTPTQTNVTAQSDTPDTPAPHNSARKTAQVDPSTSQGVLDFSVTDLPSNDPVTPSSPQPSTSPASIHAIQRQIRRVMIFYTDHTVESFDYTDR</sequence>
<dbReference type="Gene3D" id="1.10.260.40">
    <property type="entry name" value="lambda repressor-like DNA-binding domains"/>
    <property type="match status" value="1"/>
</dbReference>
<feature type="region of interest" description="Disordered" evidence="1">
    <location>
        <begin position="70"/>
        <end position="170"/>
    </location>
</feature>
<evidence type="ECO:0000259" key="2">
    <source>
        <dbReference type="PROSITE" id="PS50943"/>
    </source>
</evidence>
<dbReference type="GO" id="GO:0003677">
    <property type="term" value="F:DNA binding"/>
    <property type="evidence" value="ECO:0007669"/>
    <property type="project" value="InterPro"/>
</dbReference>
<dbReference type="SMART" id="SM00530">
    <property type="entry name" value="HTH_XRE"/>
    <property type="match status" value="1"/>
</dbReference>
<evidence type="ECO:0000313" key="4">
    <source>
        <dbReference type="Proteomes" id="UP000824014"/>
    </source>
</evidence>
<dbReference type="CDD" id="cd00093">
    <property type="entry name" value="HTH_XRE"/>
    <property type="match status" value="1"/>
</dbReference>
<dbReference type="SUPFAM" id="SSF47413">
    <property type="entry name" value="lambda repressor-like DNA-binding domains"/>
    <property type="match status" value="1"/>
</dbReference>
<organism evidence="3 4">
    <name type="scientific">Candidatus Tidjanibacter faecipullorum</name>
    <dbReference type="NCBI Taxonomy" id="2838766"/>
    <lineage>
        <taxon>Bacteria</taxon>
        <taxon>Pseudomonadati</taxon>
        <taxon>Bacteroidota</taxon>
        <taxon>Bacteroidia</taxon>
        <taxon>Bacteroidales</taxon>
        <taxon>Rikenellaceae</taxon>
        <taxon>Tidjanibacter</taxon>
    </lineage>
</organism>
<evidence type="ECO:0000256" key="1">
    <source>
        <dbReference type="SAM" id="MobiDB-lite"/>
    </source>
</evidence>
<dbReference type="InterPro" id="IPR010982">
    <property type="entry name" value="Lambda_DNA-bd_dom_sf"/>
</dbReference>
<reference evidence="3" key="1">
    <citation type="journal article" date="2021" name="PeerJ">
        <title>Extensive microbial diversity within the chicken gut microbiome revealed by metagenomics and culture.</title>
        <authorList>
            <person name="Gilroy R."/>
            <person name="Ravi A."/>
            <person name="Getino M."/>
            <person name="Pursley I."/>
            <person name="Horton D.L."/>
            <person name="Alikhan N.F."/>
            <person name="Baker D."/>
            <person name="Gharbi K."/>
            <person name="Hall N."/>
            <person name="Watson M."/>
            <person name="Adriaenssens E.M."/>
            <person name="Foster-Nyarko E."/>
            <person name="Jarju S."/>
            <person name="Secka A."/>
            <person name="Antonio M."/>
            <person name="Oren A."/>
            <person name="Chaudhuri R.R."/>
            <person name="La Ragione R."/>
            <person name="Hildebrand F."/>
            <person name="Pallen M.J."/>
        </authorList>
    </citation>
    <scope>NUCLEOTIDE SEQUENCE</scope>
    <source>
        <strain evidence="3">ChiHjej11B10-19426</strain>
    </source>
</reference>
<proteinExistence type="predicted"/>
<dbReference type="Proteomes" id="UP000824014">
    <property type="component" value="Unassembled WGS sequence"/>
</dbReference>
<comment type="caution">
    <text evidence="3">The sequence shown here is derived from an EMBL/GenBank/DDBJ whole genome shotgun (WGS) entry which is preliminary data.</text>
</comment>
<protein>
    <submittedName>
        <fullName evidence="3">Helix-turn-helix domain-containing protein</fullName>
    </submittedName>
</protein>
<feature type="compositionally biased region" description="Low complexity" evidence="1">
    <location>
        <begin position="155"/>
        <end position="169"/>
    </location>
</feature>
<dbReference type="Pfam" id="PF01381">
    <property type="entry name" value="HTH_3"/>
    <property type="match status" value="1"/>
</dbReference>
<dbReference type="EMBL" id="DXCC01000031">
    <property type="protein sequence ID" value="HIZ15874.1"/>
    <property type="molecule type" value="Genomic_DNA"/>
</dbReference>
<feature type="compositionally biased region" description="Low complexity" evidence="1">
    <location>
        <begin position="99"/>
        <end position="115"/>
    </location>
</feature>
<feature type="compositionally biased region" description="Low complexity" evidence="1">
    <location>
        <begin position="70"/>
        <end position="90"/>
    </location>
</feature>
<dbReference type="AlphaFoldDB" id="A0A9D2DFJ1"/>
<gene>
    <name evidence="3" type="ORF">H9816_08235</name>
</gene>
<reference evidence="3" key="2">
    <citation type="submission" date="2021-04" db="EMBL/GenBank/DDBJ databases">
        <authorList>
            <person name="Gilroy R."/>
        </authorList>
    </citation>
    <scope>NUCLEOTIDE SEQUENCE</scope>
    <source>
        <strain evidence="3">ChiHjej11B10-19426</strain>
    </source>
</reference>
<evidence type="ECO:0000313" key="3">
    <source>
        <dbReference type="EMBL" id="HIZ15874.1"/>
    </source>
</evidence>
<dbReference type="PROSITE" id="PS50943">
    <property type="entry name" value="HTH_CROC1"/>
    <property type="match status" value="1"/>
</dbReference>
<feature type="domain" description="HTH cro/C1-type" evidence="2">
    <location>
        <begin position="5"/>
        <end position="60"/>
    </location>
</feature>
<dbReference type="InterPro" id="IPR001387">
    <property type="entry name" value="Cro/C1-type_HTH"/>
</dbReference>
<accession>A0A9D2DFJ1</accession>
<name>A0A9D2DFJ1_9BACT</name>